<proteinExistence type="predicted"/>
<dbReference type="EMBL" id="PP895363">
    <property type="protein sequence ID" value="XCI78177.1"/>
    <property type="molecule type" value="Genomic_DNA"/>
</dbReference>
<reference evidence="1" key="1">
    <citation type="submission" date="2024-06" db="EMBL/GenBank/DDBJ databases">
        <title>High activity and specificity of bacteriophage cocktails against carbapenem-resistant Klebsiella pneumoniae belonging to high-risk clones CG258 and ST307.</title>
        <authorList>
            <person name="Jimenez Quiceno J."/>
            <person name="Salazar Ospina L."/>
            <person name="Tellez Carrasquilla S."/>
        </authorList>
    </citation>
    <scope>NUCLEOTIDE SEQUENCE</scope>
</reference>
<accession>A0AAU8HZX9</accession>
<protein>
    <submittedName>
        <fullName evidence="1">DprA-like DNA recombination-mediator protein</fullName>
    </submittedName>
</protein>
<evidence type="ECO:0000313" key="1">
    <source>
        <dbReference type="EMBL" id="XCI78177.1"/>
    </source>
</evidence>
<sequence>MQGLFYTGVGSRDISDEEWDIMVAVAKWLAQWLKLRSGKAGGSDSAFEYGVSLSNFPDNKEIYIPWPKFEGNEIAGEKICLDSPDTMNYAISVKYAKEIHPAWDRLSQGAKKLHQRNVHQVLGRDLENPVPSLFLLACSDVDKNGDAKGGTRTAWMLAKQFNIPCFNIRGKSKREIFEFIKPILEETINA</sequence>
<name>A0AAU8HZX9_9CAUD</name>
<organism evidence="1">
    <name type="scientific">Klebsiella phage FKP3</name>
    <dbReference type="NCBI Taxonomy" id="3231233"/>
    <lineage>
        <taxon>Viruses</taxon>
        <taxon>Duplodnaviria</taxon>
        <taxon>Heunggongvirae</taxon>
        <taxon>Uroviricota</taxon>
        <taxon>Caudoviricetes</taxon>
        <taxon>Stephanstirmvirinae</taxon>
        <taxon>Justusliebigvirus</taxon>
    </lineage>
</organism>